<evidence type="ECO:0000256" key="1">
    <source>
        <dbReference type="SAM" id="Phobius"/>
    </source>
</evidence>
<feature type="transmembrane region" description="Helical" evidence="1">
    <location>
        <begin position="35"/>
        <end position="55"/>
    </location>
</feature>
<sequence length="163" mass="16077">MNVTSAPPATAPAAVPALDAPAPAGGPVTRYARGAGVLVTALGVLGALPGATSNYGAMGLFRSDAHLFGLFTTSATSASLQVLFGLTVLAFSGSPRQAHKAVCWTALAYLVAAVAGAGLVVNSPSPVLPVNVAGNWLHLGLGLALAVGAAAARRRHVAELGVF</sequence>
<evidence type="ECO:0000313" key="3">
    <source>
        <dbReference type="Proteomes" id="UP000533269"/>
    </source>
</evidence>
<dbReference type="RefSeq" id="WP_183392240.1">
    <property type="nucleotide sequence ID" value="NZ_JACHVY010000003.1"/>
</dbReference>
<feature type="transmembrane region" description="Helical" evidence="1">
    <location>
        <begin position="133"/>
        <end position="152"/>
    </location>
</feature>
<dbReference type="AlphaFoldDB" id="A0A7W4XXU6"/>
<comment type="caution">
    <text evidence="2">The sequence shown here is derived from an EMBL/GenBank/DDBJ whole genome shotgun (WGS) entry which is preliminary data.</text>
</comment>
<keyword evidence="1" id="KW-0472">Membrane</keyword>
<gene>
    <name evidence="2" type="ORF">FHR75_003277</name>
</gene>
<evidence type="ECO:0000313" key="2">
    <source>
        <dbReference type="EMBL" id="MBB2902446.1"/>
    </source>
</evidence>
<keyword evidence="1" id="KW-0812">Transmembrane</keyword>
<dbReference type="Proteomes" id="UP000533269">
    <property type="component" value="Unassembled WGS sequence"/>
</dbReference>
<name>A0A7W4XXU6_KINRA</name>
<keyword evidence="1" id="KW-1133">Transmembrane helix</keyword>
<protein>
    <recommendedName>
        <fullName evidence="4">DUF4383 domain-containing protein</fullName>
    </recommendedName>
</protein>
<accession>A0A7W4XXU6</accession>
<dbReference type="Pfam" id="PF14325">
    <property type="entry name" value="DUF4383"/>
    <property type="match status" value="1"/>
</dbReference>
<proteinExistence type="predicted"/>
<reference evidence="2 3" key="2">
    <citation type="submission" date="2020-08" db="EMBL/GenBank/DDBJ databases">
        <authorList>
            <person name="Partida-Martinez L."/>
            <person name="Huntemann M."/>
            <person name="Clum A."/>
            <person name="Wang J."/>
            <person name="Palaniappan K."/>
            <person name="Ritter S."/>
            <person name="Chen I.-M."/>
            <person name="Stamatis D."/>
            <person name="Reddy T."/>
            <person name="O'Malley R."/>
            <person name="Daum C."/>
            <person name="Shapiro N."/>
            <person name="Ivanova N."/>
            <person name="Kyrpides N."/>
            <person name="Woyke T."/>
        </authorList>
    </citation>
    <scope>NUCLEOTIDE SEQUENCE [LARGE SCALE GENOMIC DNA]</scope>
    <source>
        <strain evidence="2 3">AS2.23</strain>
    </source>
</reference>
<evidence type="ECO:0008006" key="4">
    <source>
        <dbReference type="Google" id="ProtNLM"/>
    </source>
</evidence>
<dbReference type="EMBL" id="JACHVY010000003">
    <property type="protein sequence ID" value="MBB2902446.1"/>
    <property type="molecule type" value="Genomic_DNA"/>
</dbReference>
<reference evidence="2 3" key="1">
    <citation type="submission" date="2020-08" db="EMBL/GenBank/DDBJ databases">
        <title>The Agave Microbiome: Exploring the role of microbial communities in plant adaptations to desert environments.</title>
        <authorList>
            <person name="Partida-Martinez L.P."/>
        </authorList>
    </citation>
    <scope>NUCLEOTIDE SEQUENCE [LARGE SCALE GENOMIC DNA]</scope>
    <source>
        <strain evidence="2 3">AS2.23</strain>
    </source>
</reference>
<organism evidence="2 3">
    <name type="scientific">Kineococcus radiotolerans</name>
    <dbReference type="NCBI Taxonomy" id="131568"/>
    <lineage>
        <taxon>Bacteria</taxon>
        <taxon>Bacillati</taxon>
        <taxon>Actinomycetota</taxon>
        <taxon>Actinomycetes</taxon>
        <taxon>Kineosporiales</taxon>
        <taxon>Kineosporiaceae</taxon>
        <taxon>Kineococcus</taxon>
    </lineage>
</organism>
<feature type="transmembrane region" description="Helical" evidence="1">
    <location>
        <begin position="101"/>
        <end position="121"/>
    </location>
</feature>
<feature type="transmembrane region" description="Helical" evidence="1">
    <location>
        <begin position="67"/>
        <end position="89"/>
    </location>
</feature>